<dbReference type="InterPro" id="IPR005363">
    <property type="entry name" value="UPF0167"/>
</dbReference>
<name>A0A385PZX8_9FIRM</name>
<evidence type="ECO:0000313" key="2">
    <source>
        <dbReference type="EMBL" id="AYA99751.1"/>
    </source>
</evidence>
<dbReference type="Proteomes" id="UP000265562">
    <property type="component" value="Chromosome"/>
</dbReference>
<dbReference type="OrthoDB" id="7065534at2"/>
<dbReference type="EMBL" id="CP032364">
    <property type="protein sequence ID" value="AYA99751.1"/>
    <property type="molecule type" value="Genomic_DNA"/>
</dbReference>
<proteinExistence type="inferred from homology"/>
<protein>
    <submittedName>
        <fullName evidence="2">Colicin E2 tolerance protein CbrC-like protein</fullName>
    </submittedName>
</protein>
<dbReference type="RefSeq" id="WP_111524519.1">
    <property type="nucleotide sequence ID" value="NZ_CP032364.1"/>
</dbReference>
<comment type="similarity">
    <text evidence="1">Belongs to the UPF0167 family.</text>
</comment>
<gene>
    <name evidence="2" type="ORF">D4A81_07280</name>
</gene>
<keyword evidence="3" id="KW-1185">Reference proteome</keyword>
<accession>A0A385PZX8</accession>
<dbReference type="KEGG" id="lua:D4A81_07280"/>
<evidence type="ECO:0000313" key="3">
    <source>
        <dbReference type="Proteomes" id="UP000265562"/>
    </source>
</evidence>
<dbReference type="Pfam" id="PF03691">
    <property type="entry name" value="UPF0167"/>
    <property type="match status" value="1"/>
</dbReference>
<reference evidence="2 3" key="1">
    <citation type="submission" date="2018-09" db="EMBL/GenBank/DDBJ databases">
        <title>Genome sequencing of Lachnoanaerobaculum umeaense DSM 23576.</title>
        <authorList>
            <person name="Kook J.-K."/>
            <person name="Park S.-N."/>
            <person name="Lim Y.K."/>
        </authorList>
    </citation>
    <scope>NUCLEOTIDE SEQUENCE [LARGE SCALE GENOMIC DNA]</scope>
    <source>
        <strain evidence="3">DSM 23576 \ CCUG 58757</strain>
    </source>
</reference>
<dbReference type="AlphaFoldDB" id="A0A385PZX8"/>
<evidence type="ECO:0000256" key="1">
    <source>
        <dbReference type="ARBA" id="ARBA00008525"/>
    </source>
</evidence>
<sequence>MNEFSKEYIRLKENFIKQNESSESVLALYEFADRLSKHTEKEAIEVLVDVYQLLYKMESAYKLYENIYDKSDRKKIKKFLSLKDLNESHGDRFATPRPLNKEERLKREERKKLLPKFRYHPDPLETGSFIEGEAKICPCCGKESNTYYVKRPYAVDDLDYLCPVCISNGEAAKKYDADFIQDVDDDFVPDKEKRDELFYRTPGYLSWQGEYWLYCCNDYCAYLGSVGTKELKEMGIAEEVFEEYNKRNEFNDIEEYLEKDGSICGYLFRCLHCGKYHLWVDVD</sequence>
<organism evidence="2 3">
    <name type="scientific">Lachnoanaerobaculum umeaense</name>
    <dbReference type="NCBI Taxonomy" id="617123"/>
    <lineage>
        <taxon>Bacteria</taxon>
        <taxon>Bacillati</taxon>
        <taxon>Bacillota</taxon>
        <taxon>Clostridia</taxon>
        <taxon>Lachnospirales</taxon>
        <taxon>Lachnospiraceae</taxon>
        <taxon>Lachnoanaerobaculum</taxon>
    </lineage>
</organism>